<evidence type="ECO:0008006" key="2">
    <source>
        <dbReference type="Google" id="ProtNLM"/>
    </source>
</evidence>
<dbReference type="InterPro" id="IPR043502">
    <property type="entry name" value="DNA/RNA_pol_sf"/>
</dbReference>
<dbReference type="SUPFAM" id="SSF54060">
    <property type="entry name" value="His-Me finger endonucleases"/>
    <property type="match status" value="1"/>
</dbReference>
<organism evidence="1">
    <name type="scientific">Cacopsylla melanoneura</name>
    <dbReference type="NCBI Taxonomy" id="428564"/>
    <lineage>
        <taxon>Eukaryota</taxon>
        <taxon>Metazoa</taxon>
        <taxon>Ecdysozoa</taxon>
        <taxon>Arthropoda</taxon>
        <taxon>Hexapoda</taxon>
        <taxon>Insecta</taxon>
        <taxon>Pterygota</taxon>
        <taxon>Neoptera</taxon>
        <taxon>Paraneoptera</taxon>
        <taxon>Hemiptera</taxon>
        <taxon>Sternorrhyncha</taxon>
        <taxon>Psylloidea</taxon>
        <taxon>Psyllidae</taxon>
        <taxon>Psyllinae</taxon>
        <taxon>Cacopsylla</taxon>
    </lineage>
</organism>
<evidence type="ECO:0000313" key="1">
    <source>
        <dbReference type="EMBL" id="CAG6667596.1"/>
    </source>
</evidence>
<dbReference type="EMBL" id="HBUF01216845">
    <property type="protein sequence ID" value="CAG6667596.1"/>
    <property type="molecule type" value="Transcribed_RNA"/>
</dbReference>
<dbReference type="AlphaFoldDB" id="A0A8D8SD99"/>
<accession>A0A8D8SD99</accession>
<dbReference type="EMBL" id="HBUF01216844">
    <property type="protein sequence ID" value="CAG6667593.1"/>
    <property type="molecule type" value="Transcribed_RNA"/>
</dbReference>
<dbReference type="Gene3D" id="3.90.1600.10">
    <property type="entry name" value="Palm domain of DNA polymerase"/>
    <property type="match status" value="1"/>
</dbReference>
<reference evidence="1" key="1">
    <citation type="submission" date="2021-05" db="EMBL/GenBank/DDBJ databases">
        <authorList>
            <person name="Alioto T."/>
            <person name="Alioto T."/>
            <person name="Gomez Garrido J."/>
        </authorList>
    </citation>
    <scope>NUCLEOTIDE SEQUENCE</scope>
</reference>
<dbReference type="InterPro" id="IPR023211">
    <property type="entry name" value="DNA_pol_palm_dom_sf"/>
</dbReference>
<proteinExistence type="predicted"/>
<dbReference type="PANTHER" id="PTHR31511">
    <property type="entry name" value="PROTEIN CBG23764"/>
    <property type="match status" value="1"/>
</dbReference>
<dbReference type="PANTHER" id="PTHR31511:SF12">
    <property type="entry name" value="RHO TERMINATION FACTOR N-TERMINAL DOMAIN-CONTAINING PROTEIN"/>
    <property type="match status" value="1"/>
</dbReference>
<dbReference type="InterPro" id="IPR044925">
    <property type="entry name" value="His-Me_finger_sf"/>
</dbReference>
<sequence>MQGTDNNILKFENFQHLQKVDFVIYLDMECLLETHDTVEPNQSNSFTIPYQSHKPYSFAYYIVGPDIEKNKLVVYTAKNEKEDVMNTFFFMIKKDILEIDGFYKNIVPLNLSAEDIERFSNTHFCEHCGCSFENQIKTHDHYHYENGELTGRLRKVLCQACNLSFRKTRYVPILAHNLSNYDGHLIFKGLAYDNEPVNVIPTSSEKYIGFTKKVNESISMKFIDTYRFLAYSLESLVDNLPKDNIPHIKKFFPNSHKRNLLLKKGVFCYDYLNEISKLEESKLPERSKFFSRLYNSELSDDKYEHALTVWKTFKCKTLGEYAELYLKSDVLQLTEVFEDFRHFMMKTYGLDPVYYFSIPGLSFDCMMKHTGVEISLLQDIDMQLMIERSIRGGISQCSQRYAESNNHHMGNSYNPDLPSTYLTYLDANNLYGYSMVKKHPLKDFKWMTKQEIKQFKKCLFDLTENDDEGFFLEVDIVYPDYLHNSHNDLPFLPEKKVPPTSKNEKLLTTFDNKYRYVLHYLNLQQALSHGLILKKIHRGIKFTQSDYLATYINFNTELRKTAKNMAQRTQPKLLNNVIYGRSIEDFRKRSNLKVATTWNQARKLISKSTFLDYTIINENLVLIKLQKKTIKFMRPIFLGASILELSKIKMYHFLYSIVKPYFGPKNVKLLYMDTDSFFFQIKVDDLYEAFKGLKHYLDTSDYPSNHFLYSNRNKKKLGKFKDELNGMVLTHFVGLASKLYAYKILDGKESKIAKGISTNVIRKEIKFEDYVACLFEGITIFKKMNTIVSQNHNIQTVTKNKKALTFNDDKRFSREGQIKTYAHGHYKIMRKND</sequence>
<dbReference type="SUPFAM" id="SSF56672">
    <property type="entry name" value="DNA/RNA polymerases"/>
    <property type="match status" value="1"/>
</dbReference>
<dbReference type="GO" id="GO:0042575">
    <property type="term" value="C:DNA polymerase complex"/>
    <property type="evidence" value="ECO:0007669"/>
    <property type="project" value="UniProtKB-ARBA"/>
</dbReference>
<name>A0A8D8SD99_9HEMI</name>
<protein>
    <recommendedName>
        <fullName evidence="2">DNA-directed DNA polymerase</fullName>
    </recommendedName>
</protein>
<dbReference type="SUPFAM" id="SSF53098">
    <property type="entry name" value="Ribonuclease H-like"/>
    <property type="match status" value="1"/>
</dbReference>
<dbReference type="EMBL" id="HBUF01216847">
    <property type="protein sequence ID" value="CAG6667602.1"/>
    <property type="molecule type" value="Transcribed_RNA"/>
</dbReference>
<dbReference type="InterPro" id="IPR012337">
    <property type="entry name" value="RNaseH-like_sf"/>
</dbReference>
<dbReference type="GO" id="GO:0071897">
    <property type="term" value="P:DNA biosynthetic process"/>
    <property type="evidence" value="ECO:0007669"/>
    <property type="project" value="UniProtKB-ARBA"/>
</dbReference>